<proteinExistence type="predicted"/>
<dbReference type="GO" id="GO:0008168">
    <property type="term" value="F:methyltransferase activity"/>
    <property type="evidence" value="ECO:0007669"/>
    <property type="project" value="UniProtKB-KW"/>
</dbReference>
<sequence length="360" mass="40595">MTDNGNKRQSLHCRICRNEAGTRYTVREMMFGSRLTFPYFQCAACGCLQLIEPPADPAAHYPSGGYYAYDAQPPLLPATTAGRQWLKRRRDAAILFRRGRIFSCLARRYPNPGIADLAAMLGHHPRAHYNMQILDVGCGSGALLQRLHDLGFQSLTGVDPYLGESRTSGAVRLLADRFDSLPPQRYDLIMMHHAFEHMESPRRVLRQVHSRLRPSGQCYIRIPIVSRGPWKTFGVDWAEIDAPRHYFLHSERSMQILAESAGLKIVHIAYESEAFTYAASELYRRDIPLNDPQQSEPTPLESRFEQAEWQAFEQAAQRDLRPGWAGRAAFTLALASAPLASVEIPDPPTDTASDKRTQQG</sequence>
<dbReference type="GO" id="GO:0032259">
    <property type="term" value="P:methylation"/>
    <property type="evidence" value="ECO:0007669"/>
    <property type="project" value="UniProtKB-KW"/>
</dbReference>
<keyword evidence="3" id="KW-1185">Reference proteome</keyword>
<accession>A0A5B9R8E3</accession>
<dbReference type="AlphaFoldDB" id="A0A5B9R8E3"/>
<evidence type="ECO:0000313" key="2">
    <source>
        <dbReference type="EMBL" id="QEG43051.1"/>
    </source>
</evidence>
<gene>
    <name evidence="2" type="ORF">UC8_50940</name>
</gene>
<dbReference type="KEGG" id="rul:UC8_50940"/>
<dbReference type="RefSeq" id="WP_068140982.1">
    <property type="nucleotide sequence ID" value="NZ_CP042914.1"/>
</dbReference>
<dbReference type="PANTHER" id="PTHR43861">
    <property type="entry name" value="TRANS-ACONITATE 2-METHYLTRANSFERASE-RELATED"/>
    <property type="match status" value="1"/>
</dbReference>
<evidence type="ECO:0000256" key="1">
    <source>
        <dbReference type="SAM" id="MobiDB-lite"/>
    </source>
</evidence>
<reference evidence="2 3" key="1">
    <citation type="submission" date="2019-08" db="EMBL/GenBank/DDBJ databases">
        <title>Deep-cultivation of Planctomycetes and their phenomic and genomic characterization uncovers novel biology.</title>
        <authorList>
            <person name="Wiegand S."/>
            <person name="Jogler M."/>
            <person name="Boedeker C."/>
            <person name="Pinto D."/>
            <person name="Vollmers J."/>
            <person name="Rivas-Marin E."/>
            <person name="Kohn T."/>
            <person name="Peeters S.H."/>
            <person name="Heuer A."/>
            <person name="Rast P."/>
            <person name="Oberbeckmann S."/>
            <person name="Bunk B."/>
            <person name="Jeske O."/>
            <person name="Meyerdierks A."/>
            <person name="Storesund J.E."/>
            <person name="Kallscheuer N."/>
            <person name="Luecker S."/>
            <person name="Lage O.M."/>
            <person name="Pohl T."/>
            <person name="Merkel B.J."/>
            <person name="Hornburger P."/>
            <person name="Mueller R.-W."/>
            <person name="Bruemmer F."/>
            <person name="Labrenz M."/>
            <person name="Spormann A.M."/>
            <person name="Op den Camp H."/>
            <person name="Overmann J."/>
            <person name="Amann R."/>
            <person name="Jetten M.S.M."/>
            <person name="Mascher T."/>
            <person name="Medema M.H."/>
            <person name="Devos D.P."/>
            <person name="Kaster A.-K."/>
            <person name="Ovreas L."/>
            <person name="Rohde M."/>
            <person name="Galperin M.Y."/>
            <person name="Jogler C."/>
        </authorList>
    </citation>
    <scope>NUCLEOTIDE SEQUENCE [LARGE SCALE GENOMIC DNA]</scope>
    <source>
        <strain evidence="2 3">UC8</strain>
    </source>
</reference>
<dbReference type="Pfam" id="PF13489">
    <property type="entry name" value="Methyltransf_23"/>
    <property type="match status" value="1"/>
</dbReference>
<dbReference type="SUPFAM" id="SSF53335">
    <property type="entry name" value="S-adenosyl-L-methionine-dependent methyltransferases"/>
    <property type="match status" value="1"/>
</dbReference>
<name>A0A5B9R8E3_9BACT</name>
<feature type="region of interest" description="Disordered" evidence="1">
    <location>
        <begin position="341"/>
        <end position="360"/>
    </location>
</feature>
<dbReference type="OrthoDB" id="2577067at2"/>
<keyword evidence="2" id="KW-0830">Ubiquinone</keyword>
<evidence type="ECO:0000313" key="3">
    <source>
        <dbReference type="Proteomes" id="UP000325286"/>
    </source>
</evidence>
<protein>
    <submittedName>
        <fullName evidence="2">Bifunctional 3-demethylubiquinone-9 3-methyltransferase/ 2-octaprenyl-6-hydroxy phenol methylase</fullName>
    </submittedName>
</protein>
<dbReference type="EMBL" id="CP042914">
    <property type="protein sequence ID" value="QEG43051.1"/>
    <property type="molecule type" value="Genomic_DNA"/>
</dbReference>
<dbReference type="CDD" id="cd02440">
    <property type="entry name" value="AdoMet_MTases"/>
    <property type="match status" value="1"/>
</dbReference>
<dbReference type="Proteomes" id="UP000325286">
    <property type="component" value="Chromosome"/>
</dbReference>
<dbReference type="Gene3D" id="3.40.50.150">
    <property type="entry name" value="Vaccinia Virus protein VP39"/>
    <property type="match status" value="1"/>
</dbReference>
<keyword evidence="2" id="KW-0808">Transferase</keyword>
<organism evidence="2 3">
    <name type="scientific">Roseimaritima ulvae</name>
    <dbReference type="NCBI Taxonomy" id="980254"/>
    <lineage>
        <taxon>Bacteria</taxon>
        <taxon>Pseudomonadati</taxon>
        <taxon>Planctomycetota</taxon>
        <taxon>Planctomycetia</taxon>
        <taxon>Pirellulales</taxon>
        <taxon>Pirellulaceae</taxon>
        <taxon>Roseimaritima</taxon>
    </lineage>
</organism>
<dbReference type="InterPro" id="IPR029063">
    <property type="entry name" value="SAM-dependent_MTases_sf"/>
</dbReference>
<keyword evidence="2" id="KW-0489">Methyltransferase</keyword>